<dbReference type="EMBL" id="AZHD01000002">
    <property type="protein sequence ID" value="OAA66846.1"/>
    <property type="molecule type" value="Genomic_DNA"/>
</dbReference>
<dbReference type="Proteomes" id="UP000076874">
    <property type="component" value="Unassembled WGS sequence"/>
</dbReference>
<protein>
    <submittedName>
        <fullName evidence="2">Uncharacterized protein</fullName>
    </submittedName>
</protein>
<organism evidence="2 3">
    <name type="scientific">Niveomyces insectorum RCEF 264</name>
    <dbReference type="NCBI Taxonomy" id="1081102"/>
    <lineage>
        <taxon>Eukaryota</taxon>
        <taxon>Fungi</taxon>
        <taxon>Dikarya</taxon>
        <taxon>Ascomycota</taxon>
        <taxon>Pezizomycotina</taxon>
        <taxon>Sordariomycetes</taxon>
        <taxon>Hypocreomycetidae</taxon>
        <taxon>Hypocreales</taxon>
        <taxon>Cordycipitaceae</taxon>
        <taxon>Niveomyces</taxon>
    </lineage>
</organism>
<evidence type="ECO:0000313" key="2">
    <source>
        <dbReference type="EMBL" id="OAA66846.1"/>
    </source>
</evidence>
<dbReference type="OrthoDB" id="5098306at2759"/>
<comment type="caution">
    <text evidence="2">The sequence shown here is derived from an EMBL/GenBank/DDBJ whole genome shotgun (WGS) entry which is preliminary data.</text>
</comment>
<keyword evidence="1" id="KW-0175">Coiled coil</keyword>
<dbReference type="AlphaFoldDB" id="A0A167YYE7"/>
<keyword evidence="3" id="KW-1185">Reference proteome</keyword>
<feature type="coiled-coil region" evidence="1">
    <location>
        <begin position="99"/>
        <end position="161"/>
    </location>
</feature>
<evidence type="ECO:0000256" key="1">
    <source>
        <dbReference type="SAM" id="Coils"/>
    </source>
</evidence>
<gene>
    <name evidence="2" type="ORF">SPI_01422</name>
</gene>
<evidence type="ECO:0000313" key="3">
    <source>
        <dbReference type="Proteomes" id="UP000076874"/>
    </source>
</evidence>
<dbReference type="STRING" id="1081102.A0A167YYE7"/>
<reference evidence="2 3" key="1">
    <citation type="journal article" date="2016" name="Genome Biol. Evol.">
        <title>Divergent and convergent evolution of fungal pathogenicity.</title>
        <authorList>
            <person name="Shang Y."/>
            <person name="Xiao G."/>
            <person name="Zheng P."/>
            <person name="Cen K."/>
            <person name="Zhan S."/>
            <person name="Wang C."/>
        </authorList>
    </citation>
    <scope>NUCLEOTIDE SEQUENCE [LARGE SCALE GENOMIC DNA]</scope>
    <source>
        <strain evidence="2 3">RCEF 264</strain>
    </source>
</reference>
<sequence length="194" mass="21827">MSQRQSTADRRRERNKCRETLAQHIYPYAWRVLAGNEFFLADIFAKNLSDHTVSVYRRLGREVGRIIEAVAAESTHDGVGGSLSSGMSFSSTPSFEALISELRAQCDALSTEIDELRRKENVEAELRQAAEEELSRLQCQGEEQERELQQQADELAFYKTAVTKCATGLEQALPFLQHLRADIIASAHARAIKI</sequence>
<accession>A0A167YYE7</accession>
<name>A0A167YYE7_9HYPO</name>
<proteinExistence type="predicted"/>